<dbReference type="GO" id="GO:0016757">
    <property type="term" value="F:glycosyltransferase activity"/>
    <property type="evidence" value="ECO:0007669"/>
    <property type="project" value="UniProtKB-KW"/>
</dbReference>
<dbReference type="SUPFAM" id="SSF49562">
    <property type="entry name" value="C2 domain (Calcium/lipid-binding domain, CaLB)"/>
    <property type="match status" value="1"/>
</dbReference>
<dbReference type="InterPro" id="IPR047259">
    <property type="entry name" value="QUIRKY-like"/>
</dbReference>
<dbReference type="PANTHER" id="PTHR31425:SF22">
    <property type="entry name" value="MULTIPLE C2 DOMAIN AND TRANSMEMBRANE REGION PROTEIN 6"/>
    <property type="match status" value="1"/>
</dbReference>
<proteinExistence type="predicted"/>
<dbReference type="AlphaFoldDB" id="A0ABD1RQK7"/>
<protein>
    <submittedName>
        <fullName evidence="2">C2 calcium/lipid-binding plant phosphoribosyltransferase family protein</fullName>
    </submittedName>
</protein>
<evidence type="ECO:0000259" key="1">
    <source>
        <dbReference type="PROSITE" id="PS50004"/>
    </source>
</evidence>
<dbReference type="Proteomes" id="UP001604336">
    <property type="component" value="Unassembled WGS sequence"/>
</dbReference>
<dbReference type="Pfam" id="PF00168">
    <property type="entry name" value="C2"/>
    <property type="match status" value="1"/>
</dbReference>
<keyword evidence="2" id="KW-0808">Transferase</keyword>
<dbReference type="CDD" id="cd08378">
    <property type="entry name" value="C2B_MCTP_PRT_plant"/>
    <property type="match status" value="1"/>
</dbReference>
<evidence type="ECO:0000313" key="3">
    <source>
        <dbReference type="Proteomes" id="UP001604336"/>
    </source>
</evidence>
<sequence>MGYWGRDKTASTYDLVEPMNFLYVNVVKATDLPVMDISGSLDPYVEVKVGNYKGVTNHLEKNQHPEWHKVFAFSKERLQSNLIEVTVKDKDIGKDDFVGRVMFDVVDVPVRMPPDSPLAPQWYKLENKKGEKISHGELMLAVWTFFFFTNIG</sequence>
<dbReference type="SMART" id="SM00239">
    <property type="entry name" value="C2"/>
    <property type="match status" value="1"/>
</dbReference>
<organism evidence="2 3">
    <name type="scientific">Abeliophyllum distichum</name>
    <dbReference type="NCBI Taxonomy" id="126358"/>
    <lineage>
        <taxon>Eukaryota</taxon>
        <taxon>Viridiplantae</taxon>
        <taxon>Streptophyta</taxon>
        <taxon>Embryophyta</taxon>
        <taxon>Tracheophyta</taxon>
        <taxon>Spermatophyta</taxon>
        <taxon>Magnoliopsida</taxon>
        <taxon>eudicotyledons</taxon>
        <taxon>Gunneridae</taxon>
        <taxon>Pentapetalae</taxon>
        <taxon>asterids</taxon>
        <taxon>lamiids</taxon>
        <taxon>Lamiales</taxon>
        <taxon>Oleaceae</taxon>
        <taxon>Forsythieae</taxon>
        <taxon>Abeliophyllum</taxon>
    </lineage>
</organism>
<keyword evidence="2" id="KW-0328">Glycosyltransferase</keyword>
<feature type="domain" description="C2" evidence="1">
    <location>
        <begin position="3"/>
        <end position="123"/>
    </location>
</feature>
<accession>A0ABD1RQK7</accession>
<keyword evidence="3" id="KW-1185">Reference proteome</keyword>
<dbReference type="Gene3D" id="2.60.40.150">
    <property type="entry name" value="C2 domain"/>
    <property type="match status" value="1"/>
</dbReference>
<dbReference type="InterPro" id="IPR000008">
    <property type="entry name" value="C2_dom"/>
</dbReference>
<evidence type="ECO:0000313" key="2">
    <source>
        <dbReference type="EMBL" id="KAL2490699.1"/>
    </source>
</evidence>
<dbReference type="FunFam" id="2.60.40.150:FF:000128">
    <property type="entry name" value="C2 domain-containing protein"/>
    <property type="match status" value="1"/>
</dbReference>
<dbReference type="PROSITE" id="PS50004">
    <property type="entry name" value="C2"/>
    <property type="match status" value="1"/>
</dbReference>
<comment type="caution">
    <text evidence="2">The sequence shown here is derived from an EMBL/GenBank/DDBJ whole genome shotgun (WGS) entry which is preliminary data.</text>
</comment>
<name>A0ABD1RQK7_9LAMI</name>
<dbReference type="InterPro" id="IPR047257">
    <property type="entry name" value="C2B_MCTP_PRT_plant"/>
</dbReference>
<dbReference type="InterPro" id="IPR035892">
    <property type="entry name" value="C2_domain_sf"/>
</dbReference>
<dbReference type="PANTHER" id="PTHR31425">
    <property type="entry name" value="PHOSPHORIBOSYLANTHRANILATE TRANSFERASE ISOFORM 1"/>
    <property type="match status" value="1"/>
</dbReference>
<reference evidence="3" key="1">
    <citation type="submission" date="2024-07" db="EMBL/GenBank/DDBJ databases">
        <title>Two chromosome-level genome assemblies of Korean endemic species Abeliophyllum distichum and Forsythia ovata (Oleaceae).</title>
        <authorList>
            <person name="Jang H."/>
        </authorList>
    </citation>
    <scope>NUCLEOTIDE SEQUENCE [LARGE SCALE GENOMIC DNA]</scope>
</reference>
<gene>
    <name evidence="2" type="ORF">Adt_26327</name>
</gene>
<dbReference type="EMBL" id="JBFOLK010000008">
    <property type="protein sequence ID" value="KAL2490699.1"/>
    <property type="molecule type" value="Genomic_DNA"/>
</dbReference>